<sequence length="190" mass="19623">MGHIRRGRFAAIIAAGLLVSGGMGVAMAQGGIAANLAMSGTVFDMRVNHMVGDSSSLYVGPEKVNKGDEGVSKLRFGKAKVRDLCMSVPVGNIPGYGKANFVMKVPGDNFSADNLLMGATKLTGDIAMSHPQIGIDANQVDNRAKSGSWGLAASQMVVDKQQILATSVAADQLKVSGSQINVKKGDQGGC</sequence>
<keyword evidence="2" id="KW-1185">Reference proteome</keyword>
<dbReference type="AlphaFoldDB" id="A0AAU0Q070"/>
<dbReference type="Proteomes" id="UP001174314">
    <property type="component" value="Chromosome"/>
</dbReference>
<accession>A0AAU0Q070</accession>
<evidence type="ECO:0000313" key="1">
    <source>
        <dbReference type="EMBL" id="WPF25482.1"/>
    </source>
</evidence>
<dbReference type="InterPro" id="IPR046198">
    <property type="entry name" value="DUF6230"/>
</dbReference>
<protein>
    <submittedName>
        <fullName evidence="1">DUF6230 family protein</fullName>
    </submittedName>
</protein>
<name>A0AAU0Q070_9CORY</name>
<proteinExistence type="predicted"/>
<dbReference type="KEGG" id="cpsk:Q0N40_02745"/>
<dbReference type="Pfam" id="PF19741">
    <property type="entry name" value="DUF6230"/>
    <property type="match status" value="1"/>
</dbReference>
<dbReference type="RefSeq" id="WP_204088150.1">
    <property type="nucleotide sequence ID" value="NZ_CP137757.1"/>
</dbReference>
<dbReference type="EMBL" id="CP137757">
    <property type="protein sequence ID" value="WPF25482.1"/>
    <property type="molecule type" value="Genomic_DNA"/>
</dbReference>
<reference evidence="1 2" key="1">
    <citation type="submission" date="2023-10" db="EMBL/GenBank/DDBJ databases">
        <title>complete genome sequence of Corynebacterium pseudokroppenstedtii P15-C1.</title>
        <authorList>
            <person name="Bruggemann H."/>
            <person name="Poehlein A."/>
        </authorList>
    </citation>
    <scope>NUCLEOTIDE SEQUENCE [LARGE SCALE GENOMIC DNA]</scope>
    <source>
        <strain evidence="1 2">P15_C1</strain>
    </source>
</reference>
<gene>
    <name evidence="1" type="ORF">Q0N40_02745</name>
</gene>
<evidence type="ECO:0000313" key="2">
    <source>
        <dbReference type="Proteomes" id="UP001174314"/>
    </source>
</evidence>
<organism evidence="1 2">
    <name type="scientific">Corynebacterium pseudokroppenstedtii</name>
    <dbReference type="NCBI Taxonomy" id="2804917"/>
    <lineage>
        <taxon>Bacteria</taxon>
        <taxon>Bacillati</taxon>
        <taxon>Actinomycetota</taxon>
        <taxon>Actinomycetes</taxon>
        <taxon>Mycobacteriales</taxon>
        <taxon>Corynebacteriaceae</taxon>
        <taxon>Corynebacterium</taxon>
    </lineage>
</organism>